<evidence type="ECO:0000256" key="1">
    <source>
        <dbReference type="SAM" id="SignalP"/>
    </source>
</evidence>
<name>W2CZZ8_9BACT</name>
<feature type="chain" id="PRO_5004813239" description="DUF6383 domain-containing protein" evidence="1">
    <location>
        <begin position="25"/>
        <end position="466"/>
    </location>
</feature>
<protein>
    <recommendedName>
        <fullName evidence="2">DUF6383 domain-containing protein</fullName>
    </recommendedName>
</protein>
<accession>W2CZZ8</accession>
<evidence type="ECO:0000259" key="2">
    <source>
        <dbReference type="Pfam" id="PF19910"/>
    </source>
</evidence>
<dbReference type="AlphaFoldDB" id="W2CZZ8"/>
<evidence type="ECO:0000313" key="4">
    <source>
        <dbReference type="Proteomes" id="UP000034980"/>
    </source>
</evidence>
<comment type="caution">
    <text evidence="3">The sequence shown here is derived from an EMBL/GenBank/DDBJ whole genome shotgun (WGS) entry which is preliminary data.</text>
</comment>
<reference evidence="3 4" key="1">
    <citation type="submission" date="2013-11" db="EMBL/GenBank/DDBJ databases">
        <title>Single cell genomics of uncultured Tannerella BU063 (oral taxon 286).</title>
        <authorList>
            <person name="Beall C.J."/>
            <person name="Campbell A.G."/>
            <person name="Griffen A.L."/>
            <person name="Podar M."/>
            <person name="Leys E.J."/>
        </authorList>
    </citation>
    <scope>NUCLEOTIDE SEQUENCE [LARGE SCALE GENOMIC DNA]</scope>
    <source>
        <strain evidence="3">Cell 8/11</strain>
    </source>
</reference>
<dbReference type="Pfam" id="PF19910">
    <property type="entry name" value="DUF6383"/>
    <property type="match status" value="1"/>
</dbReference>
<dbReference type="InterPro" id="IPR045963">
    <property type="entry name" value="DUF6383"/>
</dbReference>
<proteinExistence type="predicted"/>
<dbReference type="Proteomes" id="UP000034980">
    <property type="component" value="Unassembled WGS sequence"/>
</dbReference>
<dbReference type="EMBL" id="AYYF01001068">
    <property type="protein sequence ID" value="ETK12745.1"/>
    <property type="molecule type" value="Genomic_DNA"/>
</dbReference>
<keyword evidence="1" id="KW-0732">Signal</keyword>
<sequence>MNRKIVTLLLAAGALVGVSSVASAQLTGQPWDPMWDMVMRGNDTTLTYLPNRPAAPRPIFPAVRWRDSTRIRLYEGCAVQVDTAFIIPAGKNRRIVYKDMPKDHLGRHYIVNAVTDKVYTEFDTITLPDSKDSTVISLNFKHFRLSDGEPTLRDGYLGNIKLHVKVGSMWNGTAYGAAYDSVNAVKYQYFNLPQITNPKKVDPSPRDTGRFAFKWSGALVNGANGDPYEHWSSWEDTSIHSGDSVFYVAPAYYSLDRGATWLPCESEGVDLNARDIADMGRDVPVLVRVPNGCGSYQVIEAQSRPNPPVVTREVTIENADGGTVDPYKNKINSGSDFTFTVRPAGSNVPNVTTSRDKVIPDANGVLWKKNADGSYTYTVRRVQENLTVKLSYTQSNAEVAGTRVWSENGQLYVTAAVSGRANVYNVLGKLNRSLTFSAGETKSVAVPAGIYVVSLNNGKAYKVAVR</sequence>
<gene>
    <name evidence="3" type="ORF">T235_07585</name>
</gene>
<feature type="domain" description="DUF6383" evidence="2">
    <location>
        <begin position="398"/>
        <end position="465"/>
    </location>
</feature>
<organism evidence="3 4">
    <name type="scientific">Tannerella sp. oral taxon BU063 isolate Cell 8/11</name>
    <dbReference type="NCBI Taxonomy" id="1411915"/>
    <lineage>
        <taxon>Bacteria</taxon>
        <taxon>Pseudomonadati</taxon>
        <taxon>Bacteroidota</taxon>
        <taxon>Bacteroidia</taxon>
        <taxon>Bacteroidales</taxon>
        <taxon>Tannerellaceae</taxon>
        <taxon>Tannerella</taxon>
    </lineage>
</organism>
<evidence type="ECO:0000313" key="3">
    <source>
        <dbReference type="EMBL" id="ETK12745.1"/>
    </source>
</evidence>
<feature type="signal peptide" evidence="1">
    <location>
        <begin position="1"/>
        <end position="24"/>
    </location>
</feature>
<dbReference type="PATRIC" id="fig|1411915.3.peg.644"/>